<dbReference type="EMBL" id="JAHLJV010000004">
    <property type="protein sequence ID" value="KAK1598636.1"/>
    <property type="molecule type" value="Genomic_DNA"/>
</dbReference>
<keyword evidence="3" id="KW-1185">Reference proteome</keyword>
<dbReference type="Proteomes" id="UP001230504">
    <property type="component" value="Unassembled WGS sequence"/>
</dbReference>
<organism evidence="2 3">
    <name type="scientific">Colletotrichum navitas</name>
    <dbReference type="NCBI Taxonomy" id="681940"/>
    <lineage>
        <taxon>Eukaryota</taxon>
        <taxon>Fungi</taxon>
        <taxon>Dikarya</taxon>
        <taxon>Ascomycota</taxon>
        <taxon>Pezizomycotina</taxon>
        <taxon>Sordariomycetes</taxon>
        <taxon>Hypocreomycetidae</taxon>
        <taxon>Glomerellales</taxon>
        <taxon>Glomerellaceae</taxon>
        <taxon>Colletotrichum</taxon>
        <taxon>Colletotrichum graminicola species complex</taxon>
    </lineage>
</organism>
<protein>
    <submittedName>
        <fullName evidence="2">Uncharacterized protein</fullName>
    </submittedName>
</protein>
<proteinExistence type="predicted"/>
<gene>
    <name evidence="2" type="ORF">LY79DRAFT_250595</name>
</gene>
<name>A0AAD8Q9R7_9PEZI</name>
<feature type="region of interest" description="Disordered" evidence="1">
    <location>
        <begin position="88"/>
        <end position="111"/>
    </location>
</feature>
<comment type="caution">
    <text evidence="2">The sequence shown here is derived from an EMBL/GenBank/DDBJ whole genome shotgun (WGS) entry which is preliminary data.</text>
</comment>
<sequence>MRRARQGCEHSVQPEDISLRLGPRLQRAWHLIVLMSAHWRAILVFKALLSLSWLLIVQATISVTSRFWPFFSFAHLFHARRLSSRSLGDTESECPTESHYPHHRATHPESRQDQLCRPWLKSRAGRGRQSIGCCDWLAAVRLPASSGRDMRESEGEAGSRRRATGTVFQFQMGRRFSPMRQRRQNGASGFF</sequence>
<evidence type="ECO:0000313" key="3">
    <source>
        <dbReference type="Proteomes" id="UP001230504"/>
    </source>
</evidence>
<dbReference type="AlphaFoldDB" id="A0AAD8Q9R7"/>
<evidence type="ECO:0000256" key="1">
    <source>
        <dbReference type="SAM" id="MobiDB-lite"/>
    </source>
</evidence>
<dbReference type="GeneID" id="85436088"/>
<evidence type="ECO:0000313" key="2">
    <source>
        <dbReference type="EMBL" id="KAK1598636.1"/>
    </source>
</evidence>
<dbReference type="RefSeq" id="XP_060419313.1">
    <property type="nucleotide sequence ID" value="XM_060551848.1"/>
</dbReference>
<reference evidence="2" key="1">
    <citation type="submission" date="2021-06" db="EMBL/GenBank/DDBJ databases">
        <title>Comparative genomics, transcriptomics and evolutionary studies reveal genomic signatures of adaptation to plant cell wall in hemibiotrophic fungi.</title>
        <authorList>
            <consortium name="DOE Joint Genome Institute"/>
            <person name="Baroncelli R."/>
            <person name="Diaz J.F."/>
            <person name="Benocci T."/>
            <person name="Peng M."/>
            <person name="Battaglia E."/>
            <person name="Haridas S."/>
            <person name="Andreopoulos W."/>
            <person name="Labutti K."/>
            <person name="Pangilinan J."/>
            <person name="Floch G.L."/>
            <person name="Makela M.R."/>
            <person name="Henrissat B."/>
            <person name="Grigoriev I.V."/>
            <person name="Crouch J.A."/>
            <person name="De Vries R.P."/>
            <person name="Sukno S.A."/>
            <person name="Thon M.R."/>
        </authorList>
    </citation>
    <scope>NUCLEOTIDE SEQUENCE</scope>
    <source>
        <strain evidence="2">CBS 125086</strain>
    </source>
</reference>
<accession>A0AAD8Q9R7</accession>